<feature type="region of interest" description="Disordered" evidence="3">
    <location>
        <begin position="1"/>
        <end position="62"/>
    </location>
</feature>
<feature type="compositionally biased region" description="Polar residues" evidence="3">
    <location>
        <begin position="537"/>
        <end position="546"/>
    </location>
</feature>
<dbReference type="GO" id="GO:0008017">
    <property type="term" value="F:microtubule binding"/>
    <property type="evidence" value="ECO:0007669"/>
    <property type="project" value="TreeGrafter"/>
</dbReference>
<dbReference type="InterPro" id="IPR050630">
    <property type="entry name" value="WD_repeat_EMAP"/>
</dbReference>
<feature type="region of interest" description="Disordered" evidence="3">
    <location>
        <begin position="327"/>
        <end position="387"/>
    </location>
</feature>
<dbReference type="Gene3D" id="2.130.10.10">
    <property type="entry name" value="YVTN repeat-like/Quinoprotein amine dehydrogenase"/>
    <property type="match status" value="2"/>
</dbReference>
<dbReference type="KEGG" id="mpp:MICPUCDRAFT_48318"/>
<name>C1N1H8_MICPC</name>
<dbReference type="EMBL" id="GG663744">
    <property type="protein sequence ID" value="EEH54452.1"/>
    <property type="molecule type" value="Genomic_DNA"/>
</dbReference>
<keyword evidence="1" id="KW-0853">WD repeat</keyword>
<evidence type="ECO:0000256" key="3">
    <source>
        <dbReference type="SAM" id="MobiDB-lite"/>
    </source>
</evidence>
<feature type="compositionally biased region" description="Low complexity" evidence="3">
    <location>
        <begin position="524"/>
        <end position="536"/>
    </location>
</feature>
<feature type="domain" description="EML-like first beta-propeller" evidence="4">
    <location>
        <begin position="228"/>
        <end position="317"/>
    </location>
</feature>
<dbReference type="Proteomes" id="UP000001876">
    <property type="component" value="Unassembled WGS sequence"/>
</dbReference>
<evidence type="ECO:0000313" key="5">
    <source>
        <dbReference type="EMBL" id="EEH54452.1"/>
    </source>
</evidence>
<dbReference type="OrthoDB" id="47802at2759"/>
<dbReference type="PANTHER" id="PTHR13720">
    <property type="entry name" value="WD-40 REPEAT PROTEIN"/>
    <property type="match status" value="1"/>
</dbReference>
<accession>C1N1H8</accession>
<dbReference type="RefSeq" id="XP_003061822.1">
    <property type="nucleotide sequence ID" value="XM_003061776.1"/>
</dbReference>
<dbReference type="InterPro" id="IPR015943">
    <property type="entry name" value="WD40/YVTN_repeat-like_dom_sf"/>
</dbReference>
<evidence type="ECO:0000313" key="6">
    <source>
        <dbReference type="Proteomes" id="UP000001876"/>
    </source>
</evidence>
<dbReference type="SMART" id="SM00320">
    <property type="entry name" value="WD40"/>
    <property type="match status" value="2"/>
</dbReference>
<feature type="region of interest" description="Disordered" evidence="3">
    <location>
        <begin position="664"/>
        <end position="685"/>
    </location>
</feature>
<protein>
    <submittedName>
        <fullName evidence="5">Predicted protein</fullName>
    </submittedName>
</protein>
<dbReference type="PANTHER" id="PTHR13720:SF33">
    <property type="entry name" value="HELP DOMAIN-CONTAINING PROTEIN"/>
    <property type="match status" value="1"/>
</dbReference>
<keyword evidence="6" id="KW-1185">Reference proteome</keyword>
<dbReference type="Pfam" id="PF03451">
    <property type="entry name" value="HELP"/>
    <property type="match status" value="1"/>
</dbReference>
<feature type="region of interest" description="Disordered" evidence="3">
    <location>
        <begin position="522"/>
        <end position="546"/>
    </location>
</feature>
<dbReference type="GeneID" id="9687261"/>
<dbReference type="InterPro" id="IPR005108">
    <property type="entry name" value="HELP"/>
</dbReference>
<keyword evidence="2" id="KW-0677">Repeat</keyword>
<proteinExistence type="predicted"/>
<dbReference type="Pfam" id="PF23409">
    <property type="entry name" value="Beta-prop_EML"/>
    <property type="match status" value="1"/>
</dbReference>
<reference evidence="5 6" key="1">
    <citation type="journal article" date="2009" name="Science">
        <title>Green evolution and dynamic adaptations revealed by genomes of the marine picoeukaryotes Micromonas.</title>
        <authorList>
            <person name="Worden A.Z."/>
            <person name="Lee J.H."/>
            <person name="Mock T."/>
            <person name="Rouze P."/>
            <person name="Simmons M.P."/>
            <person name="Aerts A.L."/>
            <person name="Allen A.E."/>
            <person name="Cuvelier M.L."/>
            <person name="Derelle E."/>
            <person name="Everett M.V."/>
            <person name="Foulon E."/>
            <person name="Grimwood J."/>
            <person name="Gundlach H."/>
            <person name="Henrissat B."/>
            <person name="Napoli C."/>
            <person name="McDonald S.M."/>
            <person name="Parker M.S."/>
            <person name="Rombauts S."/>
            <person name="Salamov A."/>
            <person name="Von Dassow P."/>
            <person name="Badger J.H."/>
            <person name="Coutinho P.M."/>
            <person name="Demir E."/>
            <person name="Dubchak I."/>
            <person name="Gentemann C."/>
            <person name="Eikrem W."/>
            <person name="Gready J.E."/>
            <person name="John U."/>
            <person name="Lanier W."/>
            <person name="Lindquist E.A."/>
            <person name="Lucas S."/>
            <person name="Mayer K.F."/>
            <person name="Moreau H."/>
            <person name="Not F."/>
            <person name="Otillar R."/>
            <person name="Panaud O."/>
            <person name="Pangilinan J."/>
            <person name="Paulsen I."/>
            <person name="Piegu B."/>
            <person name="Poliakov A."/>
            <person name="Robbens S."/>
            <person name="Schmutz J."/>
            <person name="Toulza E."/>
            <person name="Wyss T."/>
            <person name="Zelensky A."/>
            <person name="Zhou K."/>
            <person name="Armbrust E.V."/>
            <person name="Bhattacharya D."/>
            <person name="Goodenough U.W."/>
            <person name="Van de Peer Y."/>
            <person name="Grigoriev I.V."/>
        </authorList>
    </citation>
    <scope>NUCLEOTIDE SEQUENCE [LARGE SCALE GENOMIC DNA]</scope>
    <source>
        <strain evidence="5 6">CCMP1545</strain>
    </source>
</reference>
<dbReference type="InterPro" id="IPR001680">
    <property type="entry name" value="WD40_rpt"/>
</dbReference>
<dbReference type="AlphaFoldDB" id="C1N1H8"/>
<feature type="compositionally biased region" description="Low complexity" evidence="3">
    <location>
        <begin position="22"/>
        <end position="54"/>
    </location>
</feature>
<gene>
    <name evidence="5" type="ORF">MICPUCDRAFT_48318</name>
</gene>
<evidence type="ECO:0000259" key="4">
    <source>
        <dbReference type="Pfam" id="PF23409"/>
    </source>
</evidence>
<dbReference type="InterPro" id="IPR036322">
    <property type="entry name" value="WD40_repeat_dom_sf"/>
</dbReference>
<evidence type="ECO:0000256" key="2">
    <source>
        <dbReference type="ARBA" id="ARBA00022737"/>
    </source>
</evidence>
<feature type="compositionally biased region" description="Basic and acidic residues" evidence="3">
    <location>
        <begin position="665"/>
        <end position="679"/>
    </location>
</feature>
<dbReference type="eggNOG" id="KOG2106">
    <property type="taxonomic scope" value="Eukaryota"/>
</dbReference>
<dbReference type="STRING" id="564608.C1N1H8"/>
<dbReference type="SUPFAM" id="SSF50978">
    <property type="entry name" value="WD40 repeat-like"/>
    <property type="match status" value="1"/>
</dbReference>
<sequence>MTSSPTKMVGKKPIAGRRAKDPNAAAAAAAKENAKGPGDAKSASTATASKAASSPVKKLTSSVKSLGIELKAEKQRPRDDKFEKIDLVPVKYFDEDGLPHFNFDPISQSAAAAVFVKYGYDRDGYMPYEVFIQALLASPSRLLGMEHILDAKDLGRHGFELGDDYQHDGKIQAPPDAELALEHVYGYAGLENNAPNLFYLTTGEVVYYTAAVGVVLDKDKLEKKTQCQRFFFGHDDDIKCLAIHPNREWVATGQLGRRPYVCVWDAISMRQLQKIVHPAGMRGVIAVGFSMSDGGEYLTAVNSDNGHTVMVWNWTKHGDDAVMDNAVEESGGAGAGGRSSKKLPATAAVSKAMQAHKGAGEPTPDSRAPADDEAALSKLPPNFDSEGYKSGDGTYELVAEGPGINGLPPMVYGAVWNPFPGMREFVTYGAKHIKLWRPLPSGSWTGEMGLRNDGTRVGDYSAANGGSAPAAASSGGGVASKAPLSASMTALTKVGKGNVSGSNPAAAAAAAKLKPKGTFGGVKGSAAAEGESGSGSMNKPSSQSQIGGESIVSAEYVRYNVIVTGHPLGALGIWLVTHQDASNNPVDPRVSPELVAEWNVNLIQRVSDAHGVGARINLNDGTTTYGGIRGLCLRADGDTLLTAGADGWIHTWEVSDGLVAVAGRPRTDGPGKPGVEKKARSISHWSPYDPVGVVNADP</sequence>
<organism evidence="6">
    <name type="scientific">Micromonas pusilla (strain CCMP1545)</name>
    <name type="common">Picoplanktonic green alga</name>
    <dbReference type="NCBI Taxonomy" id="564608"/>
    <lineage>
        <taxon>Eukaryota</taxon>
        <taxon>Viridiplantae</taxon>
        <taxon>Chlorophyta</taxon>
        <taxon>Mamiellophyceae</taxon>
        <taxon>Mamiellales</taxon>
        <taxon>Mamiellaceae</taxon>
        <taxon>Micromonas</taxon>
    </lineage>
</organism>
<dbReference type="InterPro" id="IPR055439">
    <property type="entry name" value="Beta-prop_EML_1st"/>
</dbReference>
<evidence type="ECO:0000256" key="1">
    <source>
        <dbReference type="ARBA" id="ARBA00022574"/>
    </source>
</evidence>